<dbReference type="EMBL" id="PYDT01000005">
    <property type="protein sequence ID" value="THU60517.1"/>
    <property type="molecule type" value="Genomic_DNA"/>
</dbReference>
<name>A0A4S8JF24_MUSBA</name>
<protein>
    <submittedName>
        <fullName evidence="1">Uncharacterized protein</fullName>
    </submittedName>
</protein>
<evidence type="ECO:0000313" key="1">
    <source>
        <dbReference type="EMBL" id="THU60517.1"/>
    </source>
</evidence>
<proteinExistence type="predicted"/>
<organism evidence="1 2">
    <name type="scientific">Musa balbisiana</name>
    <name type="common">Banana</name>
    <dbReference type="NCBI Taxonomy" id="52838"/>
    <lineage>
        <taxon>Eukaryota</taxon>
        <taxon>Viridiplantae</taxon>
        <taxon>Streptophyta</taxon>
        <taxon>Embryophyta</taxon>
        <taxon>Tracheophyta</taxon>
        <taxon>Spermatophyta</taxon>
        <taxon>Magnoliopsida</taxon>
        <taxon>Liliopsida</taxon>
        <taxon>Zingiberales</taxon>
        <taxon>Musaceae</taxon>
        <taxon>Musa</taxon>
    </lineage>
</organism>
<keyword evidence="2" id="KW-1185">Reference proteome</keyword>
<sequence>MVWAEWAHWIGRMRSEVDASRALGNNNGERVNLVATVRSLLSNWLTKNRVTNKAPLLARGTPVNPARTCTSEAKKGAVCYWERIECEYDKTASVDACKRLVSFGRVFEQAANVSDILC</sequence>
<reference evidence="1 2" key="1">
    <citation type="journal article" date="2019" name="Nat. Plants">
        <title>Genome sequencing of Musa balbisiana reveals subgenome evolution and function divergence in polyploid bananas.</title>
        <authorList>
            <person name="Yao X."/>
        </authorList>
    </citation>
    <scope>NUCLEOTIDE SEQUENCE [LARGE SCALE GENOMIC DNA]</scope>
    <source>
        <strain evidence="2">cv. DH-PKW</strain>
        <tissue evidence="1">Leaves</tissue>
    </source>
</reference>
<evidence type="ECO:0000313" key="2">
    <source>
        <dbReference type="Proteomes" id="UP000317650"/>
    </source>
</evidence>
<accession>A0A4S8JF24</accession>
<gene>
    <name evidence="1" type="ORF">C4D60_Mb07t13620</name>
</gene>
<dbReference type="Proteomes" id="UP000317650">
    <property type="component" value="Chromosome 7"/>
</dbReference>
<comment type="caution">
    <text evidence="1">The sequence shown here is derived from an EMBL/GenBank/DDBJ whole genome shotgun (WGS) entry which is preliminary data.</text>
</comment>
<dbReference type="AlphaFoldDB" id="A0A4S8JF24"/>